<dbReference type="InterPro" id="IPR015424">
    <property type="entry name" value="PyrdxlP-dep_Trfase"/>
</dbReference>
<sequence length="50" mass="5432">EFTTAILEEVGVAMVTGAGFGAPENIRLSYATDMDTLKEAVARLHTFMKK</sequence>
<dbReference type="GO" id="GO:0008483">
    <property type="term" value="F:transaminase activity"/>
    <property type="evidence" value="ECO:0007669"/>
    <property type="project" value="UniProtKB-KW"/>
</dbReference>
<accession>A0AAW9DJJ4</accession>
<dbReference type="Pfam" id="PF00155">
    <property type="entry name" value="Aminotran_1_2"/>
    <property type="match status" value="1"/>
</dbReference>
<comment type="caution">
    <text evidence="2">The sequence shown here is derived from an EMBL/GenBank/DDBJ whole genome shotgun (WGS) entry which is preliminary data.</text>
</comment>
<dbReference type="RefSeq" id="WP_319444441.1">
    <property type="nucleotide sequence ID" value="NZ_JAWWZK010000155.1"/>
</dbReference>
<dbReference type="Gene3D" id="3.90.1150.10">
    <property type="entry name" value="Aspartate Aminotransferase, domain 1"/>
    <property type="match status" value="1"/>
</dbReference>
<dbReference type="InterPro" id="IPR004839">
    <property type="entry name" value="Aminotransferase_I/II_large"/>
</dbReference>
<dbReference type="SUPFAM" id="SSF53383">
    <property type="entry name" value="PLP-dependent transferases"/>
    <property type="match status" value="1"/>
</dbReference>
<feature type="domain" description="Aminotransferase class I/classII large" evidence="1">
    <location>
        <begin position="1"/>
        <end position="44"/>
    </location>
</feature>
<reference evidence="2" key="1">
    <citation type="submission" date="2023-11" db="EMBL/GenBank/DDBJ databases">
        <title>Antimicrobial resistance in invasive Streptococcus suis isolated in Spain and the associated genetic mechanisms.</title>
        <authorList>
            <person name="Uruen C."/>
            <person name="Arenas J.A."/>
        </authorList>
    </citation>
    <scope>NUCLEOTIDE SEQUENCE</scope>
    <source>
        <strain evidence="2">Ss_70</strain>
    </source>
</reference>
<keyword evidence="2" id="KW-0032">Aminotransferase</keyword>
<dbReference type="EMBL" id="JAWWZK010000155">
    <property type="protein sequence ID" value="MDX5038905.1"/>
    <property type="molecule type" value="Genomic_DNA"/>
</dbReference>
<protein>
    <submittedName>
        <fullName evidence="2">Aminotransferase class I/II-fold pyridoxal phosphate-dependent enzyme</fullName>
    </submittedName>
</protein>
<gene>
    <name evidence="2" type="ORF">SHY70_11590</name>
</gene>
<name>A0AAW9DJJ4_STRSU</name>
<dbReference type="GO" id="GO:0030170">
    <property type="term" value="F:pyridoxal phosphate binding"/>
    <property type="evidence" value="ECO:0007669"/>
    <property type="project" value="InterPro"/>
</dbReference>
<evidence type="ECO:0000313" key="3">
    <source>
        <dbReference type="Proteomes" id="UP001270004"/>
    </source>
</evidence>
<proteinExistence type="predicted"/>
<keyword evidence="2" id="KW-0808">Transferase</keyword>
<organism evidence="2 3">
    <name type="scientific">Streptococcus suis</name>
    <dbReference type="NCBI Taxonomy" id="1307"/>
    <lineage>
        <taxon>Bacteria</taxon>
        <taxon>Bacillati</taxon>
        <taxon>Bacillota</taxon>
        <taxon>Bacilli</taxon>
        <taxon>Lactobacillales</taxon>
        <taxon>Streptococcaceae</taxon>
        <taxon>Streptococcus</taxon>
    </lineage>
</organism>
<dbReference type="AlphaFoldDB" id="A0AAW9DJJ4"/>
<feature type="non-terminal residue" evidence="2">
    <location>
        <position position="1"/>
    </location>
</feature>
<dbReference type="Proteomes" id="UP001270004">
    <property type="component" value="Unassembled WGS sequence"/>
</dbReference>
<dbReference type="InterPro" id="IPR015422">
    <property type="entry name" value="PyrdxlP-dep_Trfase_small"/>
</dbReference>
<evidence type="ECO:0000313" key="2">
    <source>
        <dbReference type="EMBL" id="MDX5038905.1"/>
    </source>
</evidence>
<evidence type="ECO:0000259" key="1">
    <source>
        <dbReference type="Pfam" id="PF00155"/>
    </source>
</evidence>